<dbReference type="GO" id="GO:1990817">
    <property type="term" value="F:poly(A) RNA polymerase activity"/>
    <property type="evidence" value="ECO:0000318"/>
    <property type="project" value="GO_Central"/>
</dbReference>
<sequence>MLPAAAALHSSAMVPSSAAVAPVRLACPTPARSLAPARGPPSSGHCWSSPPAAPAHSGASWQQAEMLPGLLRLHVGAAACSRSSALVPAAACCSASWGDGAWSSPVVAAAASSPGSDTSSCCSTSAASSSAPRTASVRLPRSAGVWLGARAHAAHHRVSVAAPAILGGNRHASMSPLVSGPAAVSASPSGLPGPSLLPRQGAGLRCLATNVRAGSAPEQQSSAQPLSKKQQKAAAAAAKQAAVAQAGGSNGQEAGAADGVPAPVVPPQPSVRYSPLHYNIEEFCQRVVPTEGERRQRQEVIEAVRGGVRRVWPGARGVELQVFGSFANGLSTWNSDLDLVVTGIYEPDRMTGGYEINDRGRITAKLRKIAEALNRSKAIDIERQQLIPRARIPILKLWTKARVTVDVSMSDDSGPRAARYMAQQCRAYPPLKPLVLVLKAYLKACRLNEVNSGGLSSYSLTNMVIAHLQEELKSGHDVSDLGETLYTFLLRFGEEHDYSSQAVSVASGGIVPKMSLGFAMESARQAAVTMGSYDGAVSWNERLCVDCPLTGRDVSNGTFRIDLVRGAFVQAARKLEALARGRRISDTSLNYLQALFDVNRVLKRQYDPYEPYEDEYLKVIRNSDDEDMPEDDLLVGAGATGDEDDADEQGDYMERRSPAPATPSSQQSGRRR</sequence>
<dbReference type="FunFam" id="1.10.1410.10:FF:000030">
    <property type="entry name" value="PAP/25A associated domain containing protein"/>
    <property type="match status" value="1"/>
</dbReference>
<feature type="region of interest" description="Disordered" evidence="1">
    <location>
        <begin position="622"/>
        <end position="672"/>
    </location>
</feature>
<organism evidence="3 4">
    <name type="scientific">Chlamydomonas reinhardtii</name>
    <name type="common">Chlamydomonas smithii</name>
    <dbReference type="NCBI Taxonomy" id="3055"/>
    <lineage>
        <taxon>Eukaryota</taxon>
        <taxon>Viridiplantae</taxon>
        <taxon>Chlorophyta</taxon>
        <taxon>core chlorophytes</taxon>
        <taxon>Chlorophyceae</taxon>
        <taxon>CS clade</taxon>
        <taxon>Chlamydomonadales</taxon>
        <taxon>Chlamydomonadaceae</taxon>
        <taxon>Chlamydomonas</taxon>
    </lineage>
</organism>
<feature type="domain" description="Poly(A) RNA polymerase mitochondrial-like central palm" evidence="2">
    <location>
        <begin position="277"/>
        <end position="415"/>
    </location>
</feature>
<feature type="compositionally biased region" description="Acidic residues" evidence="1">
    <location>
        <begin position="624"/>
        <end position="633"/>
    </location>
</feature>
<dbReference type="EMBL" id="CM008974">
    <property type="protein sequence ID" value="PNW73823.1"/>
    <property type="molecule type" value="Genomic_DNA"/>
</dbReference>
<dbReference type="GO" id="GO:0031499">
    <property type="term" value="C:TRAMP complex"/>
    <property type="evidence" value="ECO:0000318"/>
    <property type="project" value="GO_Central"/>
</dbReference>
<proteinExistence type="predicted"/>
<dbReference type="GO" id="GO:0005730">
    <property type="term" value="C:nucleolus"/>
    <property type="evidence" value="ECO:0000318"/>
    <property type="project" value="GO_Central"/>
</dbReference>
<dbReference type="Proteomes" id="UP000006906">
    <property type="component" value="Chromosome 13"/>
</dbReference>
<evidence type="ECO:0000313" key="4">
    <source>
        <dbReference type="Proteomes" id="UP000006906"/>
    </source>
</evidence>
<dbReference type="CDD" id="cd05402">
    <property type="entry name" value="NT_PAP_TUTase"/>
    <property type="match status" value="1"/>
</dbReference>
<dbReference type="InParanoid" id="A0A2K3CZW0"/>
<dbReference type="ExpressionAtlas" id="A0A2K3CZW0">
    <property type="expression patterns" value="baseline"/>
</dbReference>
<name>A0A2K3CZW0_CHLRE</name>
<evidence type="ECO:0000256" key="1">
    <source>
        <dbReference type="SAM" id="MobiDB-lite"/>
    </source>
</evidence>
<feature type="region of interest" description="Disordered" evidence="1">
    <location>
        <begin position="213"/>
        <end position="232"/>
    </location>
</feature>
<dbReference type="OrthoDB" id="273917at2759"/>
<dbReference type="SUPFAM" id="SSF81631">
    <property type="entry name" value="PAP/OAS1 substrate-binding domain"/>
    <property type="match status" value="1"/>
</dbReference>
<gene>
    <name evidence="3" type="ORF">CHLRE_13g574200v5</name>
</gene>
<feature type="region of interest" description="Disordered" evidence="1">
    <location>
        <begin position="115"/>
        <end position="135"/>
    </location>
</feature>
<dbReference type="KEGG" id="cre:CHLRE_13g574200v5"/>
<keyword evidence="4" id="KW-1185">Reference proteome</keyword>
<reference evidence="3 4" key="1">
    <citation type="journal article" date="2007" name="Science">
        <title>The Chlamydomonas genome reveals the evolution of key animal and plant functions.</title>
        <authorList>
            <person name="Merchant S.S."/>
            <person name="Prochnik S.E."/>
            <person name="Vallon O."/>
            <person name="Harris E.H."/>
            <person name="Karpowicz S.J."/>
            <person name="Witman G.B."/>
            <person name="Terry A."/>
            <person name="Salamov A."/>
            <person name="Fritz-Laylin L.K."/>
            <person name="Marechal-Drouard L."/>
            <person name="Marshall W.F."/>
            <person name="Qu L.H."/>
            <person name="Nelson D.R."/>
            <person name="Sanderfoot A.A."/>
            <person name="Spalding M.H."/>
            <person name="Kapitonov V.V."/>
            <person name="Ren Q."/>
            <person name="Ferris P."/>
            <person name="Lindquist E."/>
            <person name="Shapiro H."/>
            <person name="Lucas S.M."/>
            <person name="Grimwood J."/>
            <person name="Schmutz J."/>
            <person name="Cardol P."/>
            <person name="Cerutti H."/>
            <person name="Chanfreau G."/>
            <person name="Chen C.L."/>
            <person name="Cognat V."/>
            <person name="Croft M.T."/>
            <person name="Dent R."/>
            <person name="Dutcher S."/>
            <person name="Fernandez E."/>
            <person name="Fukuzawa H."/>
            <person name="Gonzalez-Ballester D."/>
            <person name="Gonzalez-Halphen D."/>
            <person name="Hallmann A."/>
            <person name="Hanikenne M."/>
            <person name="Hippler M."/>
            <person name="Inwood W."/>
            <person name="Jabbari K."/>
            <person name="Kalanon M."/>
            <person name="Kuras R."/>
            <person name="Lefebvre P.A."/>
            <person name="Lemaire S.D."/>
            <person name="Lobanov A.V."/>
            <person name="Lohr M."/>
            <person name="Manuell A."/>
            <person name="Meier I."/>
            <person name="Mets L."/>
            <person name="Mittag M."/>
            <person name="Mittelmeier T."/>
            <person name="Moroney J.V."/>
            <person name="Moseley J."/>
            <person name="Napoli C."/>
            <person name="Nedelcu A.M."/>
            <person name="Niyogi K."/>
            <person name="Novoselov S.V."/>
            <person name="Paulsen I.T."/>
            <person name="Pazour G."/>
            <person name="Purton S."/>
            <person name="Ral J.P."/>
            <person name="Riano-Pachon D.M."/>
            <person name="Riekhof W."/>
            <person name="Rymarquis L."/>
            <person name="Schroda M."/>
            <person name="Stern D."/>
            <person name="Umen J."/>
            <person name="Willows R."/>
            <person name="Wilson N."/>
            <person name="Zimmer S.L."/>
            <person name="Allmer J."/>
            <person name="Balk J."/>
            <person name="Bisova K."/>
            <person name="Chen C.J."/>
            <person name="Elias M."/>
            <person name="Gendler K."/>
            <person name="Hauser C."/>
            <person name="Lamb M.R."/>
            <person name="Ledford H."/>
            <person name="Long J.C."/>
            <person name="Minagawa J."/>
            <person name="Page M.D."/>
            <person name="Pan J."/>
            <person name="Pootakham W."/>
            <person name="Roje S."/>
            <person name="Rose A."/>
            <person name="Stahlberg E."/>
            <person name="Terauchi A.M."/>
            <person name="Yang P."/>
            <person name="Ball S."/>
            <person name="Bowler C."/>
            <person name="Dieckmann C.L."/>
            <person name="Gladyshev V.N."/>
            <person name="Green P."/>
            <person name="Jorgensen R."/>
            <person name="Mayfield S."/>
            <person name="Mueller-Roeber B."/>
            <person name="Rajamani S."/>
            <person name="Sayre R.T."/>
            <person name="Brokstein P."/>
            <person name="Dubchak I."/>
            <person name="Goodstein D."/>
            <person name="Hornick L."/>
            <person name="Huang Y.W."/>
            <person name="Jhaveri J."/>
            <person name="Luo Y."/>
            <person name="Martinez D."/>
            <person name="Ngau W.C."/>
            <person name="Otillar B."/>
            <person name="Poliakov A."/>
            <person name="Porter A."/>
            <person name="Szajkowski L."/>
            <person name="Werner G."/>
            <person name="Zhou K."/>
            <person name="Grigoriev I.V."/>
            <person name="Rokhsar D.S."/>
            <person name="Grossman A.R."/>
        </authorList>
    </citation>
    <scope>NUCLEOTIDE SEQUENCE [LARGE SCALE GENOMIC DNA]</scope>
    <source>
        <strain evidence="4">CC-503</strain>
    </source>
</reference>
<feature type="compositionally biased region" description="Low complexity" evidence="1">
    <location>
        <begin position="219"/>
        <end position="232"/>
    </location>
</feature>
<dbReference type="PaxDb" id="3055-EDP08764"/>
<dbReference type="RefSeq" id="XP_042917398.1">
    <property type="nucleotide sequence ID" value="XM_043069423.1"/>
</dbReference>
<dbReference type="Gene3D" id="1.10.1410.10">
    <property type="match status" value="1"/>
</dbReference>
<protein>
    <recommendedName>
        <fullName evidence="2">Poly(A) RNA polymerase mitochondrial-like central palm domain-containing protein</fullName>
    </recommendedName>
</protein>
<dbReference type="InterPro" id="IPR054708">
    <property type="entry name" value="MTPAP-like_central"/>
</dbReference>
<evidence type="ECO:0000259" key="2">
    <source>
        <dbReference type="Pfam" id="PF22600"/>
    </source>
</evidence>
<dbReference type="STRING" id="3055.A0A2K3CZW0"/>
<dbReference type="Pfam" id="PF22600">
    <property type="entry name" value="MTPAP-like_central"/>
    <property type="match status" value="1"/>
</dbReference>
<dbReference type="Gramene" id="PNW73823">
    <property type="protein sequence ID" value="PNW73823"/>
    <property type="gene ID" value="CHLRE_13g574200v5"/>
</dbReference>
<feature type="compositionally biased region" description="Acidic residues" evidence="1">
    <location>
        <begin position="641"/>
        <end position="651"/>
    </location>
</feature>
<dbReference type="PANTHER" id="PTHR23092">
    <property type="entry name" value="POLY(A) RNA POLYMERASE"/>
    <property type="match status" value="1"/>
</dbReference>
<feature type="compositionally biased region" description="Low complexity" evidence="1">
    <location>
        <begin position="658"/>
        <end position="672"/>
    </location>
</feature>
<dbReference type="GO" id="GO:0031123">
    <property type="term" value="P:RNA 3'-end processing"/>
    <property type="evidence" value="ECO:0000318"/>
    <property type="project" value="GO_Central"/>
</dbReference>
<evidence type="ECO:0000313" key="3">
    <source>
        <dbReference type="EMBL" id="PNW73823.1"/>
    </source>
</evidence>
<dbReference type="InterPro" id="IPR043519">
    <property type="entry name" value="NT_sf"/>
</dbReference>
<dbReference type="AlphaFoldDB" id="A0A2K3CZW0"/>
<dbReference type="PANTHER" id="PTHR23092:SF15">
    <property type="entry name" value="INACTIVE NON-CANONICAL POLY(A) RNA POLYMERASE PROTEIN TRF4-2-RELATED"/>
    <property type="match status" value="1"/>
</dbReference>
<dbReference type="SUPFAM" id="SSF81301">
    <property type="entry name" value="Nucleotidyltransferase"/>
    <property type="match status" value="1"/>
</dbReference>
<dbReference type="InterPro" id="IPR045862">
    <property type="entry name" value="Trf4-like"/>
</dbReference>
<feature type="region of interest" description="Disordered" evidence="1">
    <location>
        <begin position="178"/>
        <end position="198"/>
    </location>
</feature>
<dbReference type="GO" id="GO:0043634">
    <property type="term" value="P:polyadenylation-dependent ncRNA catabolic process"/>
    <property type="evidence" value="ECO:0000318"/>
    <property type="project" value="GO_Central"/>
</dbReference>
<dbReference type="GeneID" id="5719203"/>
<accession>A0A2K3CZW0</accession>
<dbReference type="Gene3D" id="3.30.460.10">
    <property type="entry name" value="Beta Polymerase, domain 2"/>
    <property type="match status" value="1"/>
</dbReference>